<dbReference type="RefSeq" id="WP_263735111.1">
    <property type="nucleotide sequence ID" value="NZ_JAOWKY010000003.1"/>
</dbReference>
<reference evidence="1 2" key="1">
    <citation type="submission" date="2022-10" db="EMBL/GenBank/DDBJ databases">
        <title>Defluviimonas sp. nov., isolated from ocean surface water.</title>
        <authorList>
            <person name="He W."/>
            <person name="Wang L."/>
            <person name="Zhang D.-F."/>
        </authorList>
    </citation>
    <scope>NUCLEOTIDE SEQUENCE [LARGE SCALE GENOMIC DNA]</scope>
    <source>
        <strain evidence="1 2">WL0002</strain>
    </source>
</reference>
<dbReference type="Pfam" id="PF20181">
    <property type="entry name" value="DUF6544"/>
    <property type="match status" value="1"/>
</dbReference>
<dbReference type="EMBL" id="JAOWKY010000003">
    <property type="protein sequence ID" value="MCV2869450.1"/>
    <property type="molecule type" value="Genomic_DNA"/>
</dbReference>
<organism evidence="1 2">
    <name type="scientific">Albidovulum marisflavi</name>
    <dbReference type="NCBI Taxonomy" id="2984159"/>
    <lineage>
        <taxon>Bacteria</taxon>
        <taxon>Pseudomonadati</taxon>
        <taxon>Pseudomonadota</taxon>
        <taxon>Alphaproteobacteria</taxon>
        <taxon>Rhodobacterales</taxon>
        <taxon>Paracoccaceae</taxon>
        <taxon>Albidovulum</taxon>
    </lineage>
</organism>
<proteinExistence type="predicted"/>
<evidence type="ECO:0000313" key="2">
    <source>
        <dbReference type="Proteomes" id="UP001652542"/>
    </source>
</evidence>
<dbReference type="InterPro" id="IPR046674">
    <property type="entry name" value="DUF6544"/>
</dbReference>
<evidence type="ECO:0000313" key="1">
    <source>
        <dbReference type="EMBL" id="MCV2869450.1"/>
    </source>
</evidence>
<sequence length="270" mass="29827">MNTFLLSAVLVLAGLLAVHLFLVSRFSRRIATRVAQLRQARPALVRADLPEPVRAFALRCGAGPGVRTARFRQVAEMRLKRGAPFQEIRATQHIALGEPGFAWDAARFIGPVTMFRVIDAYDPGGGLLEARLLGSVPLAAKSGTEIALGEALRYLAELPWAPDAILGDPAIGWRMTDEGRAEATLAVADQLARVTFSFGADGDIETVEAKNRPAFDAEGRAATYDWRGRFWGYRQFGDRRVPEWGEVGYVYPEGFEVYFRGRILEYEILG</sequence>
<accession>A0ABT2ZE94</accession>
<keyword evidence="2" id="KW-1185">Reference proteome</keyword>
<dbReference type="Proteomes" id="UP001652542">
    <property type="component" value="Unassembled WGS sequence"/>
</dbReference>
<name>A0ABT2ZE94_9RHOB</name>
<comment type="caution">
    <text evidence="1">The sequence shown here is derived from an EMBL/GenBank/DDBJ whole genome shotgun (WGS) entry which is preliminary data.</text>
</comment>
<gene>
    <name evidence="1" type="ORF">OEW28_12515</name>
</gene>
<protein>
    <submittedName>
        <fullName evidence="1">Uncharacterized protein</fullName>
    </submittedName>
</protein>